<comment type="caution">
    <text evidence="1">The sequence shown here is derived from an EMBL/GenBank/DDBJ whole genome shotgun (WGS) entry which is preliminary data.</text>
</comment>
<accession>A0A8K0E058</accession>
<evidence type="ECO:0000313" key="2">
    <source>
        <dbReference type="Proteomes" id="UP000796880"/>
    </source>
</evidence>
<name>A0A8K0E058_9ROSA</name>
<evidence type="ECO:0008006" key="3">
    <source>
        <dbReference type="Google" id="ProtNLM"/>
    </source>
</evidence>
<evidence type="ECO:0000313" key="1">
    <source>
        <dbReference type="EMBL" id="KAF3440792.1"/>
    </source>
</evidence>
<dbReference type="AlphaFoldDB" id="A0A8K0E058"/>
<dbReference type="InterPro" id="IPR029063">
    <property type="entry name" value="SAM-dependent_MTases_sf"/>
</dbReference>
<dbReference type="InterPro" id="IPR019410">
    <property type="entry name" value="Methyltransf_16"/>
</dbReference>
<dbReference type="Proteomes" id="UP000796880">
    <property type="component" value="Unassembled WGS sequence"/>
</dbReference>
<reference evidence="1" key="1">
    <citation type="submission" date="2020-03" db="EMBL/GenBank/DDBJ databases">
        <title>A high-quality chromosome-level genome assembly of a woody plant with both climbing and erect habits, Rhamnella rubrinervis.</title>
        <authorList>
            <person name="Lu Z."/>
            <person name="Yang Y."/>
            <person name="Zhu X."/>
            <person name="Sun Y."/>
        </authorList>
    </citation>
    <scope>NUCLEOTIDE SEQUENCE</scope>
    <source>
        <strain evidence="1">BYM</strain>
        <tissue evidence="1">Leaf</tissue>
    </source>
</reference>
<proteinExistence type="predicted"/>
<dbReference type="PANTHER" id="PTHR14614:SF132">
    <property type="entry name" value="PROTEIN-LYSINE METHYLTRANSFERASE C42C1.13"/>
    <property type="match status" value="1"/>
</dbReference>
<dbReference type="Gene3D" id="3.40.50.150">
    <property type="entry name" value="Vaccinia Virus protein VP39"/>
    <property type="match status" value="1"/>
</dbReference>
<dbReference type="SUPFAM" id="SSF53335">
    <property type="entry name" value="S-adenosyl-L-methionine-dependent methyltransferases"/>
    <property type="match status" value="1"/>
</dbReference>
<protein>
    <recommendedName>
        <fullName evidence="3">Protein N-lysine methyltransferase METTL21A</fullName>
    </recommendedName>
</protein>
<dbReference type="PANTHER" id="PTHR14614">
    <property type="entry name" value="HEPATOCELLULAR CARCINOMA-ASSOCIATED ANTIGEN"/>
    <property type="match status" value="1"/>
</dbReference>
<sequence>MFNEEDDEDDINPLAMLLSDHRANDGKRSTVQNQGALEPQLQRHYIASVDSTVVIRQLPSQGLSFQLWPAATTLVTLLDEHRRHPGTSPLSPTLSALSDGPNRRPLKVLELGSGTGLVGIVAAATLGAKVTVTDLPHVIPNLQFNAGANGSVSTANGGVVQVAPLSWGEADDVEEVGREFDLIIASDVVYHDHLYEPLLKTLQNLLLGEGQGRMVMVMAHLRRWKRESAFFKKAKKVFEVEVLHVDRPCDGSRVGVIVYRFAGKQGRKLNVVSGSAKGV</sequence>
<dbReference type="OrthoDB" id="413520at2759"/>
<dbReference type="EMBL" id="VOIH02000008">
    <property type="protein sequence ID" value="KAF3440792.1"/>
    <property type="molecule type" value="Genomic_DNA"/>
</dbReference>
<keyword evidence="2" id="KW-1185">Reference proteome</keyword>
<dbReference type="CDD" id="cd02440">
    <property type="entry name" value="AdoMet_MTases"/>
    <property type="match status" value="1"/>
</dbReference>
<gene>
    <name evidence="1" type="ORF">FNV43_RR19078</name>
</gene>
<dbReference type="Pfam" id="PF10294">
    <property type="entry name" value="Methyltransf_16"/>
    <property type="match status" value="1"/>
</dbReference>
<organism evidence="1 2">
    <name type="scientific">Rhamnella rubrinervis</name>
    <dbReference type="NCBI Taxonomy" id="2594499"/>
    <lineage>
        <taxon>Eukaryota</taxon>
        <taxon>Viridiplantae</taxon>
        <taxon>Streptophyta</taxon>
        <taxon>Embryophyta</taxon>
        <taxon>Tracheophyta</taxon>
        <taxon>Spermatophyta</taxon>
        <taxon>Magnoliopsida</taxon>
        <taxon>eudicotyledons</taxon>
        <taxon>Gunneridae</taxon>
        <taxon>Pentapetalae</taxon>
        <taxon>rosids</taxon>
        <taxon>fabids</taxon>
        <taxon>Rosales</taxon>
        <taxon>Rhamnaceae</taxon>
        <taxon>rhamnoid group</taxon>
        <taxon>Rhamneae</taxon>
        <taxon>Rhamnella</taxon>
    </lineage>
</organism>